<gene>
    <name evidence="1" type="ordered locus">Hoch_2990</name>
</gene>
<evidence type="ECO:0000313" key="1">
    <source>
        <dbReference type="EMBL" id="ACY15498.1"/>
    </source>
</evidence>
<accession>D0LQZ0</accession>
<evidence type="ECO:0000313" key="2">
    <source>
        <dbReference type="Proteomes" id="UP000001880"/>
    </source>
</evidence>
<dbReference type="Pfam" id="PF02482">
    <property type="entry name" value="Ribosomal_S30AE"/>
    <property type="match status" value="1"/>
</dbReference>
<dbReference type="InterPro" id="IPR036567">
    <property type="entry name" value="RHF-like"/>
</dbReference>
<dbReference type="eggNOG" id="COG1544">
    <property type="taxonomic scope" value="Bacteria"/>
</dbReference>
<dbReference type="EMBL" id="CP001804">
    <property type="protein sequence ID" value="ACY15498.1"/>
    <property type="molecule type" value="Genomic_DNA"/>
</dbReference>
<dbReference type="SUPFAM" id="SSF69754">
    <property type="entry name" value="Ribosome binding protein Y (YfiA homologue)"/>
    <property type="match status" value="1"/>
</dbReference>
<dbReference type="AlphaFoldDB" id="D0LQZ0"/>
<protein>
    <recommendedName>
        <fullName evidence="3">Ribosomal subunit interface protein</fullName>
    </recommendedName>
</protein>
<dbReference type="HOGENOM" id="CLU_142879_2_0_7"/>
<evidence type="ECO:0008006" key="3">
    <source>
        <dbReference type="Google" id="ProtNLM"/>
    </source>
</evidence>
<organism evidence="1 2">
    <name type="scientific">Haliangium ochraceum (strain DSM 14365 / JCM 11303 / SMP-2)</name>
    <dbReference type="NCBI Taxonomy" id="502025"/>
    <lineage>
        <taxon>Bacteria</taxon>
        <taxon>Pseudomonadati</taxon>
        <taxon>Myxococcota</taxon>
        <taxon>Polyangia</taxon>
        <taxon>Haliangiales</taxon>
        <taxon>Kofleriaceae</taxon>
        <taxon>Haliangium</taxon>
    </lineage>
</organism>
<proteinExistence type="predicted"/>
<dbReference type="InterPro" id="IPR003489">
    <property type="entry name" value="RHF/RaiA"/>
</dbReference>
<dbReference type="STRING" id="502025.Hoch_2990"/>
<dbReference type="KEGG" id="hoh:Hoch_2990"/>
<sequence length="128" mass="14673">MHIQIRTQKLEVSDGLRELVRRRLRFAMDRFGDRVQRVTVRLADLNGPRGGVDKHCRISVVTRSQGVVVVEGTDESLPAVVTRAIERAVRALKRANARLKPSRRRLRKEFIETSQRGPAPRWQPLPGF</sequence>
<dbReference type="Gene3D" id="3.30.160.100">
    <property type="entry name" value="Ribosome hibernation promotion factor-like"/>
    <property type="match status" value="1"/>
</dbReference>
<dbReference type="OrthoDB" id="5297384at2"/>
<name>D0LQZ0_HALO1</name>
<dbReference type="Proteomes" id="UP000001880">
    <property type="component" value="Chromosome"/>
</dbReference>
<reference evidence="1 2" key="1">
    <citation type="journal article" date="2010" name="Stand. Genomic Sci.">
        <title>Complete genome sequence of Haliangium ochraceum type strain (SMP-2).</title>
        <authorList>
            <consortium name="US DOE Joint Genome Institute (JGI-PGF)"/>
            <person name="Ivanova N."/>
            <person name="Daum C."/>
            <person name="Lang E."/>
            <person name="Abt B."/>
            <person name="Kopitz M."/>
            <person name="Saunders E."/>
            <person name="Lapidus A."/>
            <person name="Lucas S."/>
            <person name="Glavina Del Rio T."/>
            <person name="Nolan M."/>
            <person name="Tice H."/>
            <person name="Copeland A."/>
            <person name="Cheng J.F."/>
            <person name="Chen F."/>
            <person name="Bruce D."/>
            <person name="Goodwin L."/>
            <person name="Pitluck S."/>
            <person name="Mavromatis K."/>
            <person name="Pati A."/>
            <person name="Mikhailova N."/>
            <person name="Chen A."/>
            <person name="Palaniappan K."/>
            <person name="Land M."/>
            <person name="Hauser L."/>
            <person name="Chang Y.J."/>
            <person name="Jeffries C.D."/>
            <person name="Detter J.C."/>
            <person name="Brettin T."/>
            <person name="Rohde M."/>
            <person name="Goker M."/>
            <person name="Bristow J."/>
            <person name="Markowitz V."/>
            <person name="Eisen J.A."/>
            <person name="Hugenholtz P."/>
            <person name="Kyrpides N.C."/>
            <person name="Klenk H.P."/>
        </authorList>
    </citation>
    <scope>NUCLEOTIDE SEQUENCE [LARGE SCALE GENOMIC DNA]</scope>
    <source>
        <strain evidence="2">DSM 14365 / CIP 107738 / JCM 11303 / AJ 13395 / SMP-2</strain>
    </source>
</reference>
<keyword evidence="2" id="KW-1185">Reference proteome</keyword>
<dbReference type="RefSeq" id="WP_012828098.1">
    <property type="nucleotide sequence ID" value="NC_013440.1"/>
</dbReference>